<dbReference type="InterPro" id="IPR012337">
    <property type="entry name" value="RNaseH-like_sf"/>
</dbReference>
<dbReference type="EC" id="3.1.26.4" evidence="10"/>
<evidence type="ECO:0000256" key="9">
    <source>
        <dbReference type="PROSITE-ProRule" id="PRU01319"/>
    </source>
</evidence>
<name>A0AA85IPR6_TRIRE</name>
<dbReference type="CDD" id="cd07181">
    <property type="entry name" value="RNase_HII_eukaryota_like"/>
    <property type="match status" value="1"/>
</dbReference>
<dbReference type="InterPro" id="IPR024567">
    <property type="entry name" value="RNase_HII/HIII_dom"/>
</dbReference>
<dbReference type="NCBIfam" id="TIGR00729">
    <property type="entry name" value="ribonuclease HII"/>
    <property type="match status" value="1"/>
</dbReference>
<dbReference type="InterPro" id="IPR023160">
    <property type="entry name" value="RNase_HII_hlx-loop-hlx_cap_dom"/>
</dbReference>
<dbReference type="GO" id="GO:0046872">
    <property type="term" value="F:metal ion binding"/>
    <property type="evidence" value="ECO:0007669"/>
    <property type="project" value="UniProtKB-KW"/>
</dbReference>
<comment type="cofactor">
    <cofactor evidence="2">
        <name>Mg(2+)</name>
        <dbReference type="ChEBI" id="CHEBI:18420"/>
    </cofactor>
</comment>
<keyword evidence="6 9" id="KW-0255">Endonuclease</keyword>
<dbReference type="Gene3D" id="1.10.10.460">
    <property type="entry name" value="Ribonuclease hii. Domain 2"/>
    <property type="match status" value="1"/>
</dbReference>
<evidence type="ECO:0000313" key="12">
    <source>
        <dbReference type="Proteomes" id="UP000050795"/>
    </source>
</evidence>
<evidence type="ECO:0000259" key="11">
    <source>
        <dbReference type="PROSITE" id="PS51975"/>
    </source>
</evidence>
<dbReference type="GO" id="GO:0003723">
    <property type="term" value="F:RNA binding"/>
    <property type="evidence" value="ECO:0007669"/>
    <property type="project" value="UniProtKB-UniRule"/>
</dbReference>
<reference evidence="13" key="2">
    <citation type="submission" date="2023-11" db="UniProtKB">
        <authorList>
            <consortium name="WormBaseParasite"/>
        </authorList>
    </citation>
    <scope>IDENTIFICATION</scope>
</reference>
<dbReference type="PROSITE" id="PS51975">
    <property type="entry name" value="RNASE_H_2"/>
    <property type="match status" value="1"/>
</dbReference>
<dbReference type="InterPro" id="IPR004649">
    <property type="entry name" value="RNase_H2_suA"/>
</dbReference>
<dbReference type="GO" id="GO:0004523">
    <property type="term" value="F:RNA-DNA hybrid ribonuclease activity"/>
    <property type="evidence" value="ECO:0007669"/>
    <property type="project" value="UniProtKB-UniRule"/>
</dbReference>
<feature type="binding site" evidence="9">
    <location>
        <position position="75"/>
    </location>
    <ligand>
        <name>a divalent metal cation</name>
        <dbReference type="ChEBI" id="CHEBI:60240"/>
    </ligand>
</feature>
<feature type="binding site" evidence="9">
    <location>
        <position position="74"/>
    </location>
    <ligand>
        <name>a divalent metal cation</name>
        <dbReference type="ChEBI" id="CHEBI:60240"/>
    </ligand>
</feature>
<dbReference type="WBParaSite" id="TREG1_102350.1">
    <property type="protein sequence ID" value="TREG1_102350.1"/>
    <property type="gene ID" value="TREG1_102350"/>
</dbReference>
<evidence type="ECO:0000256" key="6">
    <source>
        <dbReference type="ARBA" id="ARBA00022759"/>
    </source>
</evidence>
<evidence type="ECO:0000256" key="10">
    <source>
        <dbReference type="RuleBase" id="RU003515"/>
    </source>
</evidence>
<organism evidence="12 13">
    <name type="scientific">Trichobilharzia regenti</name>
    <name type="common">Nasal bird schistosome</name>
    <dbReference type="NCBI Taxonomy" id="157069"/>
    <lineage>
        <taxon>Eukaryota</taxon>
        <taxon>Metazoa</taxon>
        <taxon>Spiralia</taxon>
        <taxon>Lophotrochozoa</taxon>
        <taxon>Platyhelminthes</taxon>
        <taxon>Trematoda</taxon>
        <taxon>Digenea</taxon>
        <taxon>Strigeidida</taxon>
        <taxon>Schistosomatoidea</taxon>
        <taxon>Schistosomatidae</taxon>
        <taxon>Trichobilharzia</taxon>
    </lineage>
</organism>
<evidence type="ECO:0000256" key="5">
    <source>
        <dbReference type="ARBA" id="ARBA00022723"/>
    </source>
</evidence>
<comment type="function">
    <text evidence="10">Endonuclease that specifically degrades the RNA of RNA-DNA hybrids.</text>
</comment>
<evidence type="ECO:0000256" key="3">
    <source>
        <dbReference type="ARBA" id="ARBA00007058"/>
    </source>
</evidence>
<proteinExistence type="inferred from homology"/>
<accession>A0AA85IPR6</accession>
<dbReference type="InterPro" id="IPR001352">
    <property type="entry name" value="RNase_HII/HIII"/>
</dbReference>
<evidence type="ECO:0000256" key="1">
    <source>
        <dbReference type="ARBA" id="ARBA00000077"/>
    </source>
</evidence>
<evidence type="ECO:0000256" key="8">
    <source>
        <dbReference type="ARBA" id="ARBA00024981"/>
    </source>
</evidence>
<dbReference type="GO" id="GO:0006298">
    <property type="term" value="P:mismatch repair"/>
    <property type="evidence" value="ECO:0007669"/>
    <property type="project" value="TreeGrafter"/>
</dbReference>
<comment type="function">
    <text evidence="8">Catalytic subunit of RNase HII, an endonuclease that specifically degrades the RNA of RNA:DNA hybrids. Participates in DNA replication, possibly by mediating the removal of lagging-strand Okazaki fragment RNA primers during DNA replication. Mediates the excision of single ribonucleotides from DNA:RNA duplexes.</text>
</comment>
<feature type="domain" description="RNase H type-2" evidence="11">
    <location>
        <begin position="68"/>
        <end position="292"/>
    </location>
</feature>
<dbReference type="SUPFAM" id="SSF53098">
    <property type="entry name" value="Ribonuclease H-like"/>
    <property type="match status" value="1"/>
</dbReference>
<dbReference type="InterPro" id="IPR036397">
    <property type="entry name" value="RNaseH_sf"/>
</dbReference>
<comment type="cofactor">
    <cofactor evidence="9">
        <name>Mn(2+)</name>
        <dbReference type="ChEBI" id="CHEBI:29035"/>
    </cofactor>
    <cofactor evidence="9">
        <name>Mg(2+)</name>
        <dbReference type="ChEBI" id="CHEBI:18420"/>
    </cofactor>
    <text evidence="9">Manganese or magnesium. Binds 1 divalent metal ion per monomer in the absence of substrate. May bind a second metal ion after substrate binding.</text>
</comment>
<keyword evidence="5 9" id="KW-0479">Metal-binding</keyword>
<dbReference type="FunFam" id="3.30.420.10:FF:000016">
    <property type="entry name" value="Ribonuclease"/>
    <property type="match status" value="1"/>
</dbReference>
<sequence length="302" mass="32871">MVLLSLAVSDTGCIRKGSSVGNDQSISNTLSKAAERYESDLLEAAANCKKNHRFGYLDLLTSASVSSPCMLGIDEAGRGPVLGPMVYACALSPINRLSELKTIGLADSKTLNESQREKLLQDMLHKCDWISGVVHVISPVFITEKMLDKSKTSLNAISHDSAIDLIQTVLDQKINLVEVYVDTVGKAEHYEAKLQGLFPQLKIRVESKADDTYPIVSAASIFAKVTRDRVLQMWPKEERGNVPEGSGIGSGYPGDPVTKSYLRMSMDPVFGFPSIVRSSWSTAFILLVQHGVPVKCFTSSAD</sequence>
<feature type="binding site" evidence="9">
    <location>
        <position position="182"/>
    </location>
    <ligand>
        <name>a divalent metal cation</name>
        <dbReference type="ChEBI" id="CHEBI:60240"/>
    </ligand>
</feature>
<dbReference type="GO" id="GO:0032299">
    <property type="term" value="C:ribonuclease H2 complex"/>
    <property type="evidence" value="ECO:0007669"/>
    <property type="project" value="UniProtKB-ARBA"/>
</dbReference>
<dbReference type="PANTHER" id="PTHR10954">
    <property type="entry name" value="RIBONUCLEASE H2 SUBUNIT A"/>
    <property type="match status" value="1"/>
</dbReference>
<keyword evidence="12" id="KW-1185">Reference proteome</keyword>
<dbReference type="GO" id="GO:0043137">
    <property type="term" value="P:DNA replication, removal of RNA primer"/>
    <property type="evidence" value="ECO:0007669"/>
    <property type="project" value="TreeGrafter"/>
</dbReference>
<evidence type="ECO:0000256" key="4">
    <source>
        <dbReference type="ARBA" id="ARBA00022722"/>
    </source>
</evidence>
<dbReference type="Gene3D" id="3.30.420.10">
    <property type="entry name" value="Ribonuclease H-like superfamily/Ribonuclease H"/>
    <property type="match status" value="1"/>
</dbReference>
<dbReference type="FunFam" id="1.10.10.460:FF:000001">
    <property type="entry name" value="Ribonuclease"/>
    <property type="match status" value="1"/>
</dbReference>
<dbReference type="Pfam" id="PF01351">
    <property type="entry name" value="RNase_HII"/>
    <property type="match status" value="1"/>
</dbReference>
<dbReference type="PANTHER" id="PTHR10954:SF7">
    <property type="entry name" value="RIBONUCLEASE H2 SUBUNIT A"/>
    <property type="match status" value="1"/>
</dbReference>
<dbReference type="Proteomes" id="UP000050795">
    <property type="component" value="Unassembled WGS sequence"/>
</dbReference>
<evidence type="ECO:0000256" key="2">
    <source>
        <dbReference type="ARBA" id="ARBA00001946"/>
    </source>
</evidence>
<dbReference type="AlphaFoldDB" id="A0AA85IPR6"/>
<keyword evidence="4 9" id="KW-0540">Nuclease</keyword>
<comment type="catalytic activity">
    <reaction evidence="1 9 10">
        <text>Endonucleolytic cleavage to 5'-phosphomonoester.</text>
        <dbReference type="EC" id="3.1.26.4"/>
    </reaction>
</comment>
<reference evidence="12" key="1">
    <citation type="submission" date="2022-06" db="EMBL/GenBank/DDBJ databases">
        <authorList>
            <person name="Berger JAMES D."/>
            <person name="Berger JAMES D."/>
        </authorList>
    </citation>
    <scope>NUCLEOTIDE SEQUENCE [LARGE SCALE GENOMIC DNA]</scope>
</reference>
<evidence type="ECO:0000313" key="13">
    <source>
        <dbReference type="WBParaSite" id="TREG1_102350.1"/>
    </source>
</evidence>
<protein>
    <recommendedName>
        <fullName evidence="10">Ribonuclease</fullName>
        <ecNumber evidence="10">3.1.26.4</ecNumber>
    </recommendedName>
</protein>
<evidence type="ECO:0000256" key="7">
    <source>
        <dbReference type="ARBA" id="ARBA00022801"/>
    </source>
</evidence>
<comment type="similarity">
    <text evidence="3">Belongs to the RNase HII family. Eukaryotic subfamily.</text>
</comment>
<keyword evidence="7 9" id="KW-0378">Hydrolase</keyword>